<organism evidence="3 4">
    <name type="scientific">Gibberella subglutinans</name>
    <name type="common">Fusarium subglutinans</name>
    <dbReference type="NCBI Taxonomy" id="42677"/>
    <lineage>
        <taxon>Eukaryota</taxon>
        <taxon>Fungi</taxon>
        <taxon>Dikarya</taxon>
        <taxon>Ascomycota</taxon>
        <taxon>Pezizomycotina</taxon>
        <taxon>Sordariomycetes</taxon>
        <taxon>Hypocreomycetidae</taxon>
        <taxon>Hypocreales</taxon>
        <taxon>Nectriaceae</taxon>
        <taxon>Fusarium</taxon>
        <taxon>Fusarium fujikuroi species complex</taxon>
    </lineage>
</organism>
<feature type="compositionally biased region" description="Pro residues" evidence="2">
    <location>
        <begin position="236"/>
        <end position="251"/>
    </location>
</feature>
<dbReference type="GeneID" id="59311832"/>
<comment type="caution">
    <text evidence="3">The sequence shown here is derived from an EMBL/GenBank/DDBJ whole genome shotgun (WGS) entry which is preliminary data.</text>
</comment>
<name>A0A8H5L6D8_GIBSU</name>
<evidence type="ECO:0000313" key="3">
    <source>
        <dbReference type="EMBL" id="KAF5585748.1"/>
    </source>
</evidence>
<dbReference type="OrthoDB" id="5093989at2759"/>
<dbReference type="Proteomes" id="UP000547976">
    <property type="component" value="Unassembled WGS sequence"/>
</dbReference>
<feature type="region of interest" description="Disordered" evidence="2">
    <location>
        <begin position="198"/>
        <end position="257"/>
    </location>
</feature>
<keyword evidence="4" id="KW-1185">Reference proteome</keyword>
<reference evidence="3 4" key="1">
    <citation type="submission" date="2020-05" db="EMBL/GenBank/DDBJ databases">
        <title>Identification and distribution of gene clusters putatively required for synthesis of sphingolipid metabolism inhibitors in phylogenetically diverse species of the filamentous fungus Fusarium.</title>
        <authorList>
            <person name="Kim H.-S."/>
            <person name="Busman M."/>
            <person name="Brown D.W."/>
            <person name="Divon H."/>
            <person name="Uhlig S."/>
            <person name="Proctor R.H."/>
        </authorList>
    </citation>
    <scope>NUCLEOTIDE SEQUENCE [LARGE SCALE GENOMIC DNA]</scope>
    <source>
        <strain evidence="3 4">NRRL 66333</strain>
    </source>
</reference>
<gene>
    <name evidence="3" type="ORF">FSUBG_12337</name>
</gene>
<feature type="coiled-coil region" evidence="1">
    <location>
        <begin position="280"/>
        <end position="325"/>
    </location>
</feature>
<feature type="region of interest" description="Disordered" evidence="2">
    <location>
        <begin position="126"/>
        <end position="170"/>
    </location>
</feature>
<feature type="compositionally biased region" description="Basic and acidic residues" evidence="2">
    <location>
        <begin position="135"/>
        <end position="147"/>
    </location>
</feature>
<sequence>MATHQELPVFDHLALDFNKGGPRRAFMEGYFQGLGLWNADRVKEIRELCMEDVCTRLAAKSVKRVGQAYFEYYVDKKVWYNILGHANIPFEDHPWPSSRSEMPSLADLSEGASWYYQDWRLRKWSRPESQGESSKAPKSEASAKDRVTPGPQTQPAVAAETSQKSPAVAKDTVVRCDPSIPFASQARWRAAAAETARQSSVASAAPKPVLGQQAERPLGGQQAYGIGSSIWARNPPAEPKPPAELNPPAEPKPTADYSADVSKVTSSIAEIFLDVAAGKSAKKEKEKEHVAADAEEANAKAKRLYQKQQDAHAVLEEELNDIANKRFDIRSQKIAEAKAKAVADGCPEDDWQHFEEFDDRKAINPMNEPIPVRHDFGVNEVNWTGPMAPNPEYLEDIWDDLHLRKYRVGPICGPFEIALPKWMDFHDLVLGNDGSLFDMIEDEGLIDTDVMITWSVGNHGPISLIVGPKPTRKFDSQDKNQWLRVRNTWMKVGEWVAGVYKGHPHRLTDFLRYRQQQEIMGVSFMSLDDVVSLLVRLWDKISEDEEKAALEAQITREDLDLWIPQIHAILGQEYEYASQIAKAWVFRDGSNEIQRLRAIEYAWALFEPVQAYEWACKVQDEVFGRTN</sequence>
<evidence type="ECO:0000256" key="1">
    <source>
        <dbReference type="SAM" id="Coils"/>
    </source>
</evidence>
<evidence type="ECO:0000313" key="4">
    <source>
        <dbReference type="Proteomes" id="UP000547976"/>
    </source>
</evidence>
<dbReference type="EMBL" id="JAAOAV010000263">
    <property type="protein sequence ID" value="KAF5585748.1"/>
    <property type="molecule type" value="Genomic_DNA"/>
</dbReference>
<dbReference type="AlphaFoldDB" id="A0A8H5L6D8"/>
<keyword evidence="1" id="KW-0175">Coiled coil</keyword>
<dbReference type="RefSeq" id="XP_036532171.1">
    <property type="nucleotide sequence ID" value="XM_036677114.1"/>
</dbReference>
<protein>
    <submittedName>
        <fullName evidence="3">Uncharacterized protein</fullName>
    </submittedName>
</protein>
<accession>A0A8H5L6D8</accession>
<proteinExistence type="predicted"/>
<evidence type="ECO:0000256" key="2">
    <source>
        <dbReference type="SAM" id="MobiDB-lite"/>
    </source>
</evidence>
<feature type="compositionally biased region" description="Polar residues" evidence="2">
    <location>
        <begin position="150"/>
        <end position="165"/>
    </location>
</feature>